<dbReference type="EMBL" id="CP002360">
    <property type="protein sequence ID" value="AEE97152.1"/>
    <property type="molecule type" value="Genomic_DNA"/>
</dbReference>
<dbReference type="PANTHER" id="PTHR46969">
    <property type="entry name" value="BIFUNCTIONAL PROTEIN HLDE"/>
    <property type="match status" value="1"/>
</dbReference>
<evidence type="ECO:0000256" key="1">
    <source>
        <dbReference type="ARBA" id="ARBA00022679"/>
    </source>
</evidence>
<dbReference type="GO" id="GO:0033785">
    <property type="term" value="F:heptose 7-phosphate kinase activity"/>
    <property type="evidence" value="ECO:0007669"/>
    <property type="project" value="TreeGrafter"/>
</dbReference>
<keyword evidence="5" id="KW-1185">Reference proteome</keyword>
<dbReference type="InterPro" id="IPR011611">
    <property type="entry name" value="PfkB_dom"/>
</dbReference>
<dbReference type="Pfam" id="PF00294">
    <property type="entry name" value="PfkB"/>
    <property type="match status" value="1"/>
</dbReference>
<feature type="domain" description="Carbohydrate kinase PfkB" evidence="3">
    <location>
        <begin position="61"/>
        <end position="333"/>
    </location>
</feature>
<organism evidence="4 5">
    <name type="scientific">Mahella australiensis (strain DSM 15567 / CIP 107919 / 50-1 BON)</name>
    <dbReference type="NCBI Taxonomy" id="697281"/>
    <lineage>
        <taxon>Bacteria</taxon>
        <taxon>Bacillati</taxon>
        <taxon>Bacillota</taxon>
        <taxon>Clostridia</taxon>
        <taxon>Thermoanaerobacterales</taxon>
        <taxon>Thermoanaerobacterales Family IV. Incertae Sedis</taxon>
        <taxon>Mahella</taxon>
    </lineage>
</organism>
<gene>
    <name evidence="4" type="ordered locus">Mahau_1976</name>
</gene>
<protein>
    <submittedName>
        <fullName evidence="4">PfkB domain protein</fullName>
    </submittedName>
</protein>
<proteinExistence type="predicted"/>
<evidence type="ECO:0000313" key="4">
    <source>
        <dbReference type="EMBL" id="AEE97152.1"/>
    </source>
</evidence>
<dbReference type="RefSeq" id="WP_013781580.1">
    <property type="nucleotide sequence ID" value="NC_015520.1"/>
</dbReference>
<dbReference type="Gene3D" id="3.40.1190.20">
    <property type="match status" value="1"/>
</dbReference>
<evidence type="ECO:0000256" key="2">
    <source>
        <dbReference type="ARBA" id="ARBA00022777"/>
    </source>
</evidence>
<dbReference type="GO" id="GO:0005829">
    <property type="term" value="C:cytosol"/>
    <property type="evidence" value="ECO:0007669"/>
    <property type="project" value="TreeGrafter"/>
</dbReference>
<dbReference type="STRING" id="697281.Mahau_1976"/>
<dbReference type="KEGG" id="mas:Mahau_1976"/>
<dbReference type="Proteomes" id="UP000008457">
    <property type="component" value="Chromosome"/>
</dbReference>
<name>F4A213_MAHA5</name>
<dbReference type="PANTHER" id="PTHR46969:SF1">
    <property type="entry name" value="BIFUNCTIONAL PROTEIN HLDE"/>
    <property type="match status" value="1"/>
</dbReference>
<reference evidence="5" key="1">
    <citation type="submission" date="2010-11" db="EMBL/GenBank/DDBJ databases">
        <title>The complete genome of Mahella australiensis DSM 15567.</title>
        <authorList>
            <consortium name="US DOE Joint Genome Institute (JGI-PGF)"/>
            <person name="Lucas S."/>
            <person name="Copeland A."/>
            <person name="Lapidus A."/>
            <person name="Bruce D."/>
            <person name="Goodwin L."/>
            <person name="Pitluck S."/>
            <person name="Kyrpides N."/>
            <person name="Mavromatis K."/>
            <person name="Pagani I."/>
            <person name="Ivanova N."/>
            <person name="Teshima H."/>
            <person name="Brettin T."/>
            <person name="Detter J.C."/>
            <person name="Han C."/>
            <person name="Tapia R."/>
            <person name="Land M."/>
            <person name="Hauser L."/>
            <person name="Markowitz V."/>
            <person name="Cheng J.-F."/>
            <person name="Hugenholtz P."/>
            <person name="Woyke T."/>
            <person name="Wu D."/>
            <person name="Spring S."/>
            <person name="Pukall R."/>
            <person name="Steenblock K."/>
            <person name="Schneider S."/>
            <person name="Klenk H.-P."/>
            <person name="Eisen J.A."/>
        </authorList>
    </citation>
    <scope>NUCLEOTIDE SEQUENCE [LARGE SCALE GENOMIC DNA]</scope>
    <source>
        <strain evidence="5">DSM 15567 / CIP 107919 / 50-1 BON</strain>
    </source>
</reference>
<dbReference type="eggNOG" id="COG2870">
    <property type="taxonomic scope" value="Bacteria"/>
</dbReference>
<dbReference type="HOGENOM" id="CLU_021150_0_0_9"/>
<accession>F4A213</accession>
<keyword evidence="1" id="KW-0808">Transferase</keyword>
<dbReference type="GO" id="GO:0033786">
    <property type="term" value="F:heptose-1-phosphate adenylyltransferase activity"/>
    <property type="evidence" value="ECO:0007669"/>
    <property type="project" value="TreeGrafter"/>
</dbReference>
<keyword evidence="2" id="KW-0418">Kinase</keyword>
<sequence length="348" mass="37785">MSRITYKIIGGIDSKRAKDILDGIGTLKVAIVGDIALDVYWRADMTKSELSRETPHFPLPVIQEWMSPGGAGNVAANVAALSPLKACMIGIIGDDWRGDVLYKELKKRGVDTTGVIKGVDRVTNAYCKPLRRGISDVEYEDPRIDFENFRPLAETDEQRLTNKIESIAADSDVLCVTDQMRFGCITLAIRDKITELSSKGVKVIVDSRDRIGLYNNVILKPNDVEAYRAMNSDKDPRDATVDQLIETALALSKRNRSPVCMTLGARGCIYIEGSEAYYIPSPEIEPPIDTCGAGDTFLSAFSCALALGAEGYEAAAIANIAASITIKKIGVTGTATIEEIKARVVSNT</sequence>
<dbReference type="InterPro" id="IPR029056">
    <property type="entry name" value="Ribokinase-like"/>
</dbReference>
<dbReference type="AlphaFoldDB" id="F4A213"/>
<reference evidence="4 5" key="2">
    <citation type="journal article" date="2011" name="Stand. Genomic Sci.">
        <title>Complete genome sequence of Mahella australiensis type strain (50-1 BON).</title>
        <authorList>
            <person name="Sikorski J."/>
            <person name="Teshima H."/>
            <person name="Nolan M."/>
            <person name="Lucas S."/>
            <person name="Hammon N."/>
            <person name="Deshpande S."/>
            <person name="Cheng J.F."/>
            <person name="Pitluck S."/>
            <person name="Liolios K."/>
            <person name="Pagani I."/>
            <person name="Ivanova N."/>
            <person name="Huntemann M."/>
            <person name="Mavromatis K."/>
            <person name="Ovchinikova G."/>
            <person name="Pati A."/>
            <person name="Tapia R."/>
            <person name="Han C."/>
            <person name="Goodwin L."/>
            <person name="Chen A."/>
            <person name="Palaniappan K."/>
            <person name="Land M."/>
            <person name="Hauser L."/>
            <person name="Ngatchou-Djao O.D."/>
            <person name="Rohde M."/>
            <person name="Pukall R."/>
            <person name="Spring S."/>
            <person name="Abt B."/>
            <person name="Goker M."/>
            <person name="Detter J.C."/>
            <person name="Woyke T."/>
            <person name="Bristow J."/>
            <person name="Markowitz V."/>
            <person name="Hugenholtz P."/>
            <person name="Eisen J.A."/>
            <person name="Kyrpides N.C."/>
            <person name="Klenk H.P."/>
            <person name="Lapidus A."/>
        </authorList>
    </citation>
    <scope>NUCLEOTIDE SEQUENCE [LARGE SCALE GENOMIC DNA]</scope>
    <source>
        <strain evidence="5">DSM 15567 / CIP 107919 / 50-1 BON</strain>
    </source>
</reference>
<dbReference type="InterPro" id="IPR002173">
    <property type="entry name" value="Carboh/pur_kinase_PfkB_CS"/>
</dbReference>
<evidence type="ECO:0000259" key="3">
    <source>
        <dbReference type="Pfam" id="PF00294"/>
    </source>
</evidence>
<dbReference type="SUPFAM" id="SSF53613">
    <property type="entry name" value="Ribokinase-like"/>
    <property type="match status" value="1"/>
</dbReference>
<dbReference type="PROSITE" id="PS00584">
    <property type="entry name" value="PFKB_KINASES_2"/>
    <property type="match status" value="1"/>
</dbReference>
<evidence type="ECO:0000313" key="5">
    <source>
        <dbReference type="Proteomes" id="UP000008457"/>
    </source>
</evidence>